<keyword evidence="14" id="KW-1185">Reference proteome</keyword>
<keyword evidence="8 11" id="KW-0274">FAD</keyword>
<dbReference type="SUPFAM" id="SSF52374">
    <property type="entry name" value="Nucleotidylyl transferase"/>
    <property type="match status" value="1"/>
</dbReference>
<evidence type="ECO:0000256" key="9">
    <source>
        <dbReference type="ARBA" id="ARBA00022840"/>
    </source>
</evidence>
<dbReference type="PIRSF" id="PIRSF004491">
    <property type="entry name" value="FAD_Synth"/>
    <property type="match status" value="1"/>
</dbReference>
<dbReference type="EC" id="2.7.7.2" evidence="11"/>
<keyword evidence="3 11" id="KW-0285">Flavoprotein</keyword>
<evidence type="ECO:0000256" key="10">
    <source>
        <dbReference type="ARBA" id="ARBA00049494"/>
    </source>
</evidence>
<comment type="caution">
    <text evidence="13">The sequence shown here is derived from an EMBL/GenBank/DDBJ whole genome shotgun (WGS) entry which is preliminary data.</text>
</comment>
<accession>A0ABW8ICN9</accession>
<dbReference type="PANTHER" id="PTHR22749">
    <property type="entry name" value="RIBOFLAVIN KINASE/FMN ADENYLYLTRANSFERASE"/>
    <property type="match status" value="1"/>
</dbReference>
<proteinExistence type="inferred from homology"/>
<dbReference type="InterPro" id="IPR015864">
    <property type="entry name" value="FAD_synthase"/>
</dbReference>
<keyword evidence="5 11" id="KW-0808">Transferase</keyword>
<evidence type="ECO:0000256" key="8">
    <source>
        <dbReference type="ARBA" id="ARBA00022827"/>
    </source>
</evidence>
<comment type="similarity">
    <text evidence="11">Belongs to the ribF family.</text>
</comment>
<evidence type="ECO:0000313" key="13">
    <source>
        <dbReference type="EMBL" id="MFK2827278.1"/>
    </source>
</evidence>
<reference evidence="13 14" key="1">
    <citation type="submission" date="2023-07" db="EMBL/GenBank/DDBJ databases">
        <title>Bacillus lucianemedeirus sp. nov, a new species isolated from an immunobiological production facility.</title>
        <authorList>
            <person name="Costa L.V."/>
            <person name="Miranda R.V.S.L."/>
            <person name="Brandao M.L.L."/>
            <person name="Reis C.M.F."/>
            <person name="Frazao A.M."/>
            <person name="Cruz F.V."/>
            <person name="Baio P.V.P."/>
            <person name="Veras J.F.C."/>
            <person name="Ramos J.N."/>
            <person name="Vieira V."/>
        </authorList>
    </citation>
    <scope>NUCLEOTIDE SEQUENCE [LARGE SCALE GENOMIC DNA]</scope>
    <source>
        <strain evidence="13 14">B190/17</strain>
    </source>
</reference>
<dbReference type="Gene3D" id="3.40.50.620">
    <property type="entry name" value="HUPs"/>
    <property type="match status" value="1"/>
</dbReference>
<dbReference type="EC" id="2.7.1.26" evidence="11"/>
<evidence type="ECO:0000256" key="11">
    <source>
        <dbReference type="PIRNR" id="PIRNR004491"/>
    </source>
</evidence>
<keyword evidence="6 11" id="KW-0548">Nucleotidyltransferase</keyword>
<sequence>METIYLEHPHTISATVKSAPCVLALGFFDGVHVGHRGILQAAKEMAEQKGYKFSVMTFYPHPKDIIFPDQEPMTYLTPLPVKEERFQELGVDQLFIVKFTPDFARLSPEEFIQHYILELQCKHVVAGFDYHYGYKGKGNMQTLTEAGRGKFDVTTIRKIEQHEQKISSTAIRERLAAGKVEEVPSLLGHSYEVRGNVKQHSLFYRNHQFIKVDISKEYRLPKLGVYRVEVDAGDRLYKGVCHQMTVADAQPSLLVQVKDCFADMHGKELKIKWLEYMFSKQRETAGMNDYIQRDEMVI</sequence>
<evidence type="ECO:0000256" key="3">
    <source>
        <dbReference type="ARBA" id="ARBA00022630"/>
    </source>
</evidence>
<evidence type="ECO:0000256" key="4">
    <source>
        <dbReference type="ARBA" id="ARBA00022643"/>
    </source>
</evidence>
<dbReference type="Pfam" id="PF06574">
    <property type="entry name" value="FAD_syn"/>
    <property type="match status" value="1"/>
</dbReference>
<keyword evidence="11" id="KW-0418">Kinase</keyword>
<comment type="catalytic activity">
    <reaction evidence="10 11">
        <text>FMN + ATP + H(+) = FAD + diphosphate</text>
        <dbReference type="Rhea" id="RHEA:17237"/>
        <dbReference type="ChEBI" id="CHEBI:15378"/>
        <dbReference type="ChEBI" id="CHEBI:30616"/>
        <dbReference type="ChEBI" id="CHEBI:33019"/>
        <dbReference type="ChEBI" id="CHEBI:57692"/>
        <dbReference type="ChEBI" id="CHEBI:58210"/>
        <dbReference type="EC" id="2.7.7.2"/>
    </reaction>
</comment>
<dbReference type="EMBL" id="JAUIYO010000034">
    <property type="protein sequence ID" value="MFK2827278.1"/>
    <property type="molecule type" value="Genomic_DNA"/>
</dbReference>
<evidence type="ECO:0000259" key="12">
    <source>
        <dbReference type="Pfam" id="PF06574"/>
    </source>
</evidence>
<name>A0ABW8ICN9_9BACI</name>
<dbReference type="InterPro" id="IPR014729">
    <property type="entry name" value="Rossmann-like_a/b/a_fold"/>
</dbReference>
<comment type="pathway">
    <text evidence="2 11">Cofactor biosynthesis; FMN biosynthesis; FMN from riboflavin (ATP route): step 1/1.</text>
</comment>
<dbReference type="PANTHER" id="PTHR22749:SF6">
    <property type="entry name" value="RIBOFLAVIN KINASE"/>
    <property type="match status" value="1"/>
</dbReference>
<evidence type="ECO:0000256" key="7">
    <source>
        <dbReference type="ARBA" id="ARBA00022741"/>
    </source>
</evidence>
<comment type="pathway">
    <text evidence="1 11">Cofactor biosynthesis; FAD biosynthesis; FAD from FMN: step 1/1.</text>
</comment>
<keyword evidence="9 11" id="KW-0067">ATP-binding</keyword>
<dbReference type="RefSeq" id="WP_404319386.1">
    <property type="nucleotide sequence ID" value="NZ_JAUIYO010000034.1"/>
</dbReference>
<keyword evidence="4 11" id="KW-0288">FMN</keyword>
<gene>
    <name evidence="13" type="ORF">QYG89_16805</name>
</gene>
<organism evidence="13 14">
    <name type="scientific">Bacillus lumedeiriae</name>
    <dbReference type="NCBI Taxonomy" id="3058829"/>
    <lineage>
        <taxon>Bacteria</taxon>
        <taxon>Bacillati</taxon>
        <taxon>Bacillota</taxon>
        <taxon>Bacilli</taxon>
        <taxon>Bacillales</taxon>
        <taxon>Bacillaceae</taxon>
        <taxon>Bacillus</taxon>
    </lineage>
</organism>
<evidence type="ECO:0000256" key="6">
    <source>
        <dbReference type="ARBA" id="ARBA00022695"/>
    </source>
</evidence>
<dbReference type="Proteomes" id="UP001619911">
    <property type="component" value="Unassembled WGS sequence"/>
</dbReference>
<evidence type="ECO:0000256" key="2">
    <source>
        <dbReference type="ARBA" id="ARBA00005201"/>
    </source>
</evidence>
<dbReference type="InterPro" id="IPR023468">
    <property type="entry name" value="Riboflavin_kinase"/>
</dbReference>
<dbReference type="InterPro" id="IPR002606">
    <property type="entry name" value="Riboflavin_kinase_bac"/>
</dbReference>
<evidence type="ECO:0000313" key="14">
    <source>
        <dbReference type="Proteomes" id="UP001619911"/>
    </source>
</evidence>
<keyword evidence="7 11" id="KW-0547">Nucleotide-binding</keyword>
<protein>
    <recommendedName>
        <fullName evidence="11">Riboflavin biosynthesis protein</fullName>
    </recommendedName>
    <domain>
        <recommendedName>
            <fullName evidence="11">Riboflavin kinase</fullName>
            <ecNumber evidence="11">2.7.1.26</ecNumber>
        </recommendedName>
        <alternativeName>
            <fullName evidence="11">Flavokinase</fullName>
        </alternativeName>
    </domain>
    <domain>
        <recommendedName>
            <fullName evidence="11">FMN adenylyltransferase</fullName>
            <ecNumber evidence="11">2.7.7.2</ecNumber>
        </recommendedName>
        <alternativeName>
            <fullName evidence="11">FAD pyrophosphorylase</fullName>
        </alternativeName>
        <alternativeName>
            <fullName evidence="11">FAD synthase</fullName>
        </alternativeName>
    </domain>
</protein>
<feature type="domain" description="FAD synthetase" evidence="12">
    <location>
        <begin position="18"/>
        <end position="170"/>
    </location>
</feature>
<evidence type="ECO:0000256" key="1">
    <source>
        <dbReference type="ARBA" id="ARBA00004726"/>
    </source>
</evidence>
<evidence type="ECO:0000256" key="5">
    <source>
        <dbReference type="ARBA" id="ARBA00022679"/>
    </source>
</evidence>
<comment type="catalytic activity">
    <reaction evidence="11">
        <text>riboflavin + ATP = FMN + ADP + H(+)</text>
        <dbReference type="Rhea" id="RHEA:14357"/>
        <dbReference type="ChEBI" id="CHEBI:15378"/>
        <dbReference type="ChEBI" id="CHEBI:30616"/>
        <dbReference type="ChEBI" id="CHEBI:57986"/>
        <dbReference type="ChEBI" id="CHEBI:58210"/>
        <dbReference type="ChEBI" id="CHEBI:456216"/>
        <dbReference type="EC" id="2.7.1.26"/>
    </reaction>
</comment>
<dbReference type="CDD" id="cd02064">
    <property type="entry name" value="FAD_synthetase_N"/>
    <property type="match status" value="1"/>
</dbReference>